<organism evidence="4 5">
    <name type="scientific">Rhodobacter capsulatus</name>
    <name type="common">Rhodopseudomonas capsulata</name>
    <dbReference type="NCBI Taxonomy" id="1061"/>
    <lineage>
        <taxon>Bacteria</taxon>
        <taxon>Pseudomonadati</taxon>
        <taxon>Pseudomonadota</taxon>
        <taxon>Alphaproteobacteria</taxon>
        <taxon>Rhodobacterales</taxon>
        <taxon>Rhodobacter group</taxon>
        <taxon>Rhodobacter</taxon>
    </lineage>
</organism>
<dbReference type="SUPFAM" id="SSF53067">
    <property type="entry name" value="Actin-like ATPase domain"/>
    <property type="match status" value="1"/>
</dbReference>
<dbReference type="RefSeq" id="WP_074553345.1">
    <property type="nucleotide sequence ID" value="NZ_CP119563.1"/>
</dbReference>
<protein>
    <submittedName>
        <fullName evidence="4">Glucokinase</fullName>
    </submittedName>
</protein>
<sequence>MITATPNRYALLADIGGTNTRVALSEHGRLLPESIRRYANAGRPALEPILADYMQTEGVTDLAGACVAAAGPVRDGVAHMTNLSWVIESAAIARVTGAETVAVLNDLQAQGHALGHLAPEAVATVLPGQPARPGSAQLVIGIGTGFNAAPVHEAPGGRIVTASECGHVTLPTVTDEDIRLMRFVEAAHGFAAVEDVLSGRGLERVFAFAAAEAGQPHSLPAAEVMAEITARSPLGLETARIFVRHLGAVVGDLALVHLPFGGIHLCGGVARAFTPLLAEFGIAAAMQAKGRFSDFLAVFPLRVIEDDYAALVGCAAHLHALAPRI</sequence>
<dbReference type="OrthoDB" id="9800595at2"/>
<comment type="similarity">
    <text evidence="3">Belongs to the bacterial glucokinase family.</text>
</comment>
<dbReference type="Gene3D" id="3.30.420.40">
    <property type="match status" value="1"/>
</dbReference>
<dbReference type="GO" id="GO:0004340">
    <property type="term" value="F:glucokinase activity"/>
    <property type="evidence" value="ECO:0007669"/>
    <property type="project" value="InterPro"/>
</dbReference>
<keyword evidence="2 4" id="KW-0418">Kinase</keyword>
<dbReference type="GO" id="GO:0006096">
    <property type="term" value="P:glycolytic process"/>
    <property type="evidence" value="ECO:0007669"/>
    <property type="project" value="InterPro"/>
</dbReference>
<accession>A0A1G7HBB1</accession>
<dbReference type="GO" id="GO:0005829">
    <property type="term" value="C:cytosol"/>
    <property type="evidence" value="ECO:0007669"/>
    <property type="project" value="TreeGrafter"/>
</dbReference>
<gene>
    <name evidence="4" type="ORF">SAMN04244550_01475</name>
</gene>
<dbReference type="PANTHER" id="PTHR47690">
    <property type="entry name" value="GLUCOKINASE"/>
    <property type="match status" value="1"/>
</dbReference>
<dbReference type="CDD" id="cd24008">
    <property type="entry name" value="ASKHA_NBD_GLK"/>
    <property type="match status" value="1"/>
</dbReference>
<dbReference type="Gene3D" id="3.40.367.20">
    <property type="match status" value="1"/>
</dbReference>
<name>A0A1G7HBB1_RHOCA</name>
<dbReference type="EMBL" id="FNAY01000005">
    <property type="protein sequence ID" value="SDE97740.1"/>
    <property type="molecule type" value="Genomic_DNA"/>
</dbReference>
<keyword evidence="1" id="KW-0808">Transferase</keyword>
<dbReference type="InterPro" id="IPR043129">
    <property type="entry name" value="ATPase_NBD"/>
</dbReference>
<evidence type="ECO:0000313" key="5">
    <source>
        <dbReference type="Proteomes" id="UP000183812"/>
    </source>
</evidence>
<evidence type="ECO:0000313" key="4">
    <source>
        <dbReference type="EMBL" id="SDE97740.1"/>
    </source>
</evidence>
<dbReference type="InterPro" id="IPR003836">
    <property type="entry name" value="Glucokinase"/>
</dbReference>
<evidence type="ECO:0000256" key="1">
    <source>
        <dbReference type="ARBA" id="ARBA00022679"/>
    </source>
</evidence>
<dbReference type="PANTHER" id="PTHR47690:SF1">
    <property type="entry name" value="GLUCOKINASE"/>
    <property type="match status" value="1"/>
</dbReference>
<evidence type="ECO:0000256" key="2">
    <source>
        <dbReference type="ARBA" id="ARBA00022777"/>
    </source>
</evidence>
<evidence type="ECO:0000256" key="3">
    <source>
        <dbReference type="RuleBase" id="RU004046"/>
    </source>
</evidence>
<dbReference type="Proteomes" id="UP000183812">
    <property type="component" value="Unassembled WGS sequence"/>
</dbReference>
<dbReference type="GO" id="GO:0005524">
    <property type="term" value="F:ATP binding"/>
    <property type="evidence" value="ECO:0007669"/>
    <property type="project" value="InterPro"/>
</dbReference>
<dbReference type="InterPro" id="IPR050201">
    <property type="entry name" value="Bacterial_glucokinase"/>
</dbReference>
<dbReference type="AlphaFoldDB" id="A0A1G7HBB1"/>
<dbReference type="Pfam" id="PF02685">
    <property type="entry name" value="Glucokinase"/>
    <property type="match status" value="1"/>
</dbReference>
<reference evidence="4 5" key="1">
    <citation type="submission" date="2016-10" db="EMBL/GenBank/DDBJ databases">
        <authorList>
            <person name="de Groot N.N."/>
        </authorList>
    </citation>
    <scope>NUCLEOTIDE SEQUENCE [LARGE SCALE GENOMIC DNA]</scope>
    <source>
        <strain evidence="5">DSM 938 / 37b4</strain>
    </source>
</reference>
<proteinExistence type="inferred from homology"/>
<dbReference type="GO" id="GO:0005536">
    <property type="term" value="F:D-glucose binding"/>
    <property type="evidence" value="ECO:0007669"/>
    <property type="project" value="InterPro"/>
</dbReference>